<accession>A0A830GXB6</accession>
<comment type="caution">
    <text evidence="2">The sequence shown here is derived from an EMBL/GenBank/DDBJ whole genome shotgun (WGS) entry which is preliminary data.</text>
</comment>
<keyword evidence="1" id="KW-0472">Membrane</keyword>
<sequence length="127" mass="14131">MIVSLVVDMLFSIIVLVMTFGIFNGLIYDYKLLSSLSHLLDKNIKIKLSGGSLDLSFLSSIIKGAKITGVYLDSPEYGSTFTEGDKATVRFNVNAVERKNIMLNIKVSINGKMDVYSVKKKMRITLE</sequence>
<evidence type="ECO:0000256" key="1">
    <source>
        <dbReference type="SAM" id="Phobius"/>
    </source>
</evidence>
<keyword evidence="3" id="KW-1185">Reference proteome</keyword>
<feature type="transmembrane region" description="Helical" evidence="1">
    <location>
        <begin position="6"/>
        <end position="28"/>
    </location>
</feature>
<proteinExistence type="predicted"/>
<dbReference type="Proteomes" id="UP000610960">
    <property type="component" value="Unassembled WGS sequence"/>
</dbReference>
<organism evidence="2 3">
    <name type="scientific">Thermocladium modestius</name>
    <dbReference type="NCBI Taxonomy" id="62609"/>
    <lineage>
        <taxon>Archaea</taxon>
        <taxon>Thermoproteota</taxon>
        <taxon>Thermoprotei</taxon>
        <taxon>Thermoproteales</taxon>
        <taxon>Thermoproteaceae</taxon>
        <taxon>Thermocladium</taxon>
    </lineage>
</organism>
<keyword evidence="1" id="KW-0812">Transmembrane</keyword>
<name>A0A830GXB6_9CREN</name>
<keyword evidence="1" id="KW-1133">Transmembrane helix</keyword>
<evidence type="ECO:0000313" key="2">
    <source>
        <dbReference type="EMBL" id="GGP20124.1"/>
    </source>
</evidence>
<reference evidence="2" key="1">
    <citation type="journal article" date="2014" name="Int. J. Syst. Evol. Microbiol.">
        <title>Complete genome sequence of Corynebacterium casei LMG S-19264T (=DSM 44701T), isolated from a smear-ripened cheese.</title>
        <authorList>
            <consortium name="US DOE Joint Genome Institute (JGI-PGF)"/>
            <person name="Walter F."/>
            <person name="Albersmeier A."/>
            <person name="Kalinowski J."/>
            <person name="Ruckert C."/>
        </authorList>
    </citation>
    <scope>NUCLEOTIDE SEQUENCE</scope>
    <source>
        <strain evidence="2">JCM 10088</strain>
    </source>
</reference>
<dbReference type="EMBL" id="BMNL01000002">
    <property type="protein sequence ID" value="GGP20124.1"/>
    <property type="molecule type" value="Genomic_DNA"/>
</dbReference>
<reference evidence="2" key="2">
    <citation type="submission" date="2020-09" db="EMBL/GenBank/DDBJ databases">
        <authorList>
            <person name="Sun Q."/>
            <person name="Ohkuma M."/>
        </authorList>
    </citation>
    <scope>NUCLEOTIDE SEQUENCE</scope>
    <source>
        <strain evidence="2">JCM 10088</strain>
    </source>
</reference>
<evidence type="ECO:0000313" key="3">
    <source>
        <dbReference type="Proteomes" id="UP000610960"/>
    </source>
</evidence>
<protein>
    <submittedName>
        <fullName evidence="2">Uncharacterized protein</fullName>
    </submittedName>
</protein>
<gene>
    <name evidence="2" type="ORF">GCM10007981_06930</name>
</gene>
<dbReference type="RefSeq" id="WP_075059884.1">
    <property type="nucleotide sequence ID" value="NZ_BMNL01000002.1"/>
</dbReference>
<dbReference type="AlphaFoldDB" id="A0A830GXB6"/>